<proteinExistence type="predicted"/>
<evidence type="ECO:0000313" key="1">
    <source>
        <dbReference type="EMBL" id="KAA6460470.1"/>
    </source>
</evidence>
<organism evidence="1 2">
    <name type="scientific">Bacillus cereus</name>
    <dbReference type="NCBI Taxonomy" id="1396"/>
    <lineage>
        <taxon>Bacteria</taxon>
        <taxon>Bacillati</taxon>
        <taxon>Bacillota</taxon>
        <taxon>Bacilli</taxon>
        <taxon>Bacillales</taxon>
        <taxon>Bacillaceae</taxon>
        <taxon>Bacillus</taxon>
        <taxon>Bacillus cereus group</taxon>
    </lineage>
</organism>
<name>A0A9W7Q2U0_BACCE</name>
<comment type="caution">
    <text evidence="1">The sequence shown here is derived from an EMBL/GenBank/DDBJ whole genome shotgun (WGS) entry which is preliminary data.</text>
</comment>
<protein>
    <submittedName>
        <fullName evidence="1">Uncharacterized protein</fullName>
    </submittedName>
</protein>
<dbReference type="EMBL" id="QSMZ01000018">
    <property type="protein sequence ID" value="KAA6460470.1"/>
    <property type="molecule type" value="Genomic_DNA"/>
</dbReference>
<reference evidence="1 2" key="1">
    <citation type="submission" date="2018-08" db="EMBL/GenBank/DDBJ databases">
        <title>Bacillus phenotypic plasticity.</title>
        <authorList>
            <person name="Hurtado E."/>
        </authorList>
    </citation>
    <scope>NUCLEOTIDE SEQUENCE [LARGE SCALE GENOMIC DNA]</scope>
    <source>
        <strain evidence="1 2">111b</strain>
    </source>
</reference>
<gene>
    <name evidence="1" type="ORF">DX932_19875</name>
</gene>
<dbReference type="AlphaFoldDB" id="A0A9W7Q2U0"/>
<dbReference type="Proteomes" id="UP000323321">
    <property type="component" value="Unassembled WGS sequence"/>
</dbReference>
<accession>A0A9W7Q2U0</accession>
<sequence length="62" mass="6789">MPAVKNHDAPSIIAEISVEMRQFPSAQPLTLGTGVLPGNHESAGNKKYWNNKRKSIHSIHAL</sequence>
<dbReference type="RefSeq" id="WP_150158695.1">
    <property type="nucleotide sequence ID" value="NZ_QSMZ01000018.1"/>
</dbReference>
<evidence type="ECO:0000313" key="2">
    <source>
        <dbReference type="Proteomes" id="UP000323321"/>
    </source>
</evidence>